<reference evidence="2 3" key="1">
    <citation type="submission" date="2019-11" db="EMBL/GenBank/DDBJ databases">
        <title>Draft genome sequences of five Paenibacillus species of dairy origin.</title>
        <authorList>
            <person name="Olajide A.M."/>
            <person name="Chen S."/>
            <person name="Lapointe G."/>
        </authorList>
    </citation>
    <scope>NUCLEOTIDE SEQUENCE [LARGE SCALE GENOMIC DNA]</scope>
    <source>
        <strain evidence="2 3">2CS3</strain>
    </source>
</reference>
<evidence type="ECO:0000313" key="3">
    <source>
        <dbReference type="Proteomes" id="UP000450917"/>
    </source>
</evidence>
<evidence type="ECO:0008006" key="4">
    <source>
        <dbReference type="Google" id="ProtNLM"/>
    </source>
</evidence>
<gene>
    <name evidence="2" type="ORF">GNP93_05670</name>
</gene>
<name>A0A7X3CRX9_9BACL</name>
<feature type="compositionally biased region" description="Polar residues" evidence="1">
    <location>
        <begin position="100"/>
        <end position="110"/>
    </location>
</feature>
<dbReference type="AlphaFoldDB" id="A0A7X3CRX9"/>
<evidence type="ECO:0000256" key="1">
    <source>
        <dbReference type="SAM" id="MobiDB-lite"/>
    </source>
</evidence>
<proteinExistence type="predicted"/>
<comment type="caution">
    <text evidence="2">The sequence shown here is derived from an EMBL/GenBank/DDBJ whole genome shotgun (WGS) entry which is preliminary data.</text>
</comment>
<evidence type="ECO:0000313" key="2">
    <source>
        <dbReference type="EMBL" id="MUG70166.1"/>
    </source>
</evidence>
<dbReference type="Proteomes" id="UP000450917">
    <property type="component" value="Unassembled WGS sequence"/>
</dbReference>
<protein>
    <recommendedName>
        <fullName evidence="4">IDEAL domain-containing protein</fullName>
    </recommendedName>
</protein>
<feature type="region of interest" description="Disordered" evidence="1">
    <location>
        <begin position="97"/>
        <end position="132"/>
    </location>
</feature>
<keyword evidence="3" id="KW-1185">Reference proteome</keyword>
<organism evidence="2 3">
    <name type="scientific">Paenibacillus validus</name>
    <dbReference type="NCBI Taxonomy" id="44253"/>
    <lineage>
        <taxon>Bacteria</taxon>
        <taxon>Bacillati</taxon>
        <taxon>Bacillota</taxon>
        <taxon>Bacilli</taxon>
        <taxon>Bacillales</taxon>
        <taxon>Paenibacillaceae</taxon>
        <taxon>Paenibacillus</taxon>
    </lineage>
</organism>
<dbReference type="EMBL" id="WNZX01000003">
    <property type="protein sequence ID" value="MUG70166.1"/>
    <property type="molecule type" value="Genomic_DNA"/>
</dbReference>
<sequence>MNPANDALIREGDWVSGTSVKDEKFIGYVESMNENGELKVVVTQCDLQETVGTTIETKLARVKKLPAYTPSAPEEVRSLIELALMTHDKEWFEQLRARQSAASATGSASRQHTHHAPASRLFGTAPKNRSGS</sequence>
<accession>A0A7X3CRX9</accession>
<dbReference type="RefSeq" id="WP_127606388.1">
    <property type="nucleotide sequence ID" value="NZ_JARTHJ010000005.1"/>
</dbReference>